<evidence type="ECO:0000313" key="5">
    <source>
        <dbReference type="Proteomes" id="UP000245712"/>
    </source>
</evidence>
<protein>
    <submittedName>
        <fullName evidence="4">Uncharacterized protein</fullName>
    </submittedName>
</protein>
<comment type="similarity">
    <text evidence="1">Belongs to the asparaginase 1 family.</text>
</comment>
<keyword evidence="5" id="KW-1185">Reference proteome</keyword>
<dbReference type="InterPro" id="IPR020827">
    <property type="entry name" value="Asparaginase/glutaminase_AS1"/>
</dbReference>
<evidence type="ECO:0000256" key="2">
    <source>
        <dbReference type="PROSITE-ProRule" id="PRU10099"/>
    </source>
</evidence>
<comment type="caution">
    <text evidence="4">The sequence shown here is derived from an EMBL/GenBank/DDBJ whole genome shotgun (WGS) entry which is preliminary data.</text>
</comment>
<proteinExistence type="inferred from homology"/>
<reference evidence="4 5" key="1">
    <citation type="submission" date="2018-05" db="EMBL/GenBank/DDBJ databases">
        <title>Genomic Encyclopedia of Type Strains, Phase IV (KMG-V): Genome sequencing to study the core and pangenomes of soil and plant-associated prokaryotes.</title>
        <authorList>
            <person name="Whitman W."/>
        </authorList>
    </citation>
    <scope>NUCLEOTIDE SEQUENCE [LARGE SCALE GENOMIC DNA]</scope>
    <source>
        <strain evidence="4 5">SCZa-39</strain>
    </source>
</reference>
<accession>A0ABX5KT12</accession>
<dbReference type="PROSITE" id="PS00144">
    <property type="entry name" value="ASN_GLN_ASE_1"/>
    <property type="match status" value="1"/>
</dbReference>
<feature type="region of interest" description="Disordered" evidence="3">
    <location>
        <begin position="1"/>
        <end position="26"/>
    </location>
</feature>
<gene>
    <name evidence="4" type="ORF">C7402_10296</name>
</gene>
<evidence type="ECO:0000313" key="4">
    <source>
        <dbReference type="EMBL" id="PVX86260.1"/>
    </source>
</evidence>
<dbReference type="Proteomes" id="UP000245712">
    <property type="component" value="Unassembled WGS sequence"/>
</dbReference>
<evidence type="ECO:0000256" key="1">
    <source>
        <dbReference type="ARBA" id="ARBA00010518"/>
    </source>
</evidence>
<sequence>MTVVTSYGGNVVAGHEPGTHRAPGAQDLKGRVVIGTGGTISNSAAVDEDNDIYVAACQMLHKLVWTGSTLSQVAAGDAWCNAYPTINT</sequence>
<feature type="active site" evidence="2">
    <location>
        <position position="39"/>
    </location>
</feature>
<name>A0ABX5KT12_9BURK</name>
<dbReference type="EMBL" id="QEOB01000002">
    <property type="protein sequence ID" value="PVX86260.1"/>
    <property type="molecule type" value="Genomic_DNA"/>
</dbReference>
<organism evidence="4 5">
    <name type="scientific">Paraburkholderia unamae</name>
    <dbReference type="NCBI Taxonomy" id="219649"/>
    <lineage>
        <taxon>Bacteria</taxon>
        <taxon>Pseudomonadati</taxon>
        <taxon>Pseudomonadota</taxon>
        <taxon>Betaproteobacteria</taxon>
        <taxon>Burkholderiales</taxon>
        <taxon>Burkholderiaceae</taxon>
        <taxon>Paraburkholderia</taxon>
    </lineage>
</organism>
<evidence type="ECO:0000256" key="3">
    <source>
        <dbReference type="SAM" id="MobiDB-lite"/>
    </source>
</evidence>